<dbReference type="InterPro" id="IPR007110">
    <property type="entry name" value="Ig-like_dom"/>
</dbReference>
<keyword evidence="6" id="KW-1185">Reference proteome</keyword>
<dbReference type="InterPro" id="IPR013098">
    <property type="entry name" value="Ig_I-set"/>
</dbReference>
<keyword evidence="2" id="KW-1015">Disulfide bond</keyword>
<proteinExistence type="predicted"/>
<protein>
    <recommendedName>
        <fullName evidence="4">Ig-like domain-containing protein</fullName>
    </recommendedName>
</protein>
<dbReference type="GO" id="GO:0043005">
    <property type="term" value="C:neuron projection"/>
    <property type="evidence" value="ECO:0007669"/>
    <property type="project" value="TreeGrafter"/>
</dbReference>
<keyword evidence="3" id="KW-0393">Immunoglobulin domain</keyword>
<evidence type="ECO:0000313" key="6">
    <source>
        <dbReference type="Proteomes" id="UP001186944"/>
    </source>
</evidence>
<dbReference type="Proteomes" id="UP001186944">
    <property type="component" value="Unassembled WGS sequence"/>
</dbReference>
<feature type="domain" description="Ig-like" evidence="4">
    <location>
        <begin position="71"/>
        <end position="107"/>
    </location>
</feature>
<evidence type="ECO:0000259" key="4">
    <source>
        <dbReference type="PROSITE" id="PS50835"/>
    </source>
</evidence>
<dbReference type="InterPro" id="IPR051170">
    <property type="entry name" value="Neural/epithelial_adhesion"/>
</dbReference>
<dbReference type="PANTHER" id="PTHR12231:SF253">
    <property type="entry name" value="DPR-INTERACTING PROTEIN ETA, ISOFORM B-RELATED"/>
    <property type="match status" value="1"/>
</dbReference>
<comment type="caution">
    <text evidence="5">The sequence shown here is derived from an EMBL/GenBank/DDBJ whole genome shotgun (WGS) entry which is preliminary data.</text>
</comment>
<dbReference type="SUPFAM" id="SSF48726">
    <property type="entry name" value="Immunoglobulin"/>
    <property type="match status" value="2"/>
</dbReference>
<evidence type="ECO:0000256" key="1">
    <source>
        <dbReference type="ARBA" id="ARBA00022737"/>
    </source>
</evidence>
<feature type="domain" description="Ig-like" evidence="4">
    <location>
        <begin position="1"/>
        <end position="61"/>
    </location>
</feature>
<dbReference type="EMBL" id="VSWD01000007">
    <property type="protein sequence ID" value="KAK3096708.1"/>
    <property type="molecule type" value="Genomic_DNA"/>
</dbReference>
<dbReference type="InterPro" id="IPR036179">
    <property type="entry name" value="Ig-like_dom_sf"/>
</dbReference>
<accession>A0AA88YBM1</accession>
<dbReference type="Pfam" id="PF07679">
    <property type="entry name" value="I-set"/>
    <property type="match status" value="1"/>
</dbReference>
<gene>
    <name evidence="5" type="ORF">FSP39_002597</name>
</gene>
<dbReference type="AlphaFoldDB" id="A0AA88YBM1"/>
<feature type="non-terminal residue" evidence="5">
    <location>
        <position position="1"/>
    </location>
</feature>
<dbReference type="Gene3D" id="2.60.40.10">
    <property type="entry name" value="Immunoglobulins"/>
    <property type="match status" value="2"/>
</dbReference>
<evidence type="ECO:0000313" key="5">
    <source>
        <dbReference type="EMBL" id="KAK3096708.1"/>
    </source>
</evidence>
<dbReference type="InterPro" id="IPR013783">
    <property type="entry name" value="Ig-like_fold"/>
</dbReference>
<keyword evidence="1" id="KW-0677">Repeat</keyword>
<name>A0AA88YBM1_PINIB</name>
<sequence>VMWFDTLGVLQFILETRFTKDSRKYLMRPYASEWNLHITEVQDGDRGNYRCLVNTRPVQFRKIFLEVLVSPRINLNFSSSNQKIWSGSDLNLFCDVSGYPTPNVTWFYKELDQHDVRGKLLTFTCLDKTIKAEYQRIMSINVKYEKNRNRLKL</sequence>
<reference evidence="5" key="1">
    <citation type="submission" date="2019-08" db="EMBL/GenBank/DDBJ databases">
        <title>The improved chromosome-level genome for the pearl oyster Pinctada fucata martensii using PacBio sequencing and Hi-C.</title>
        <authorList>
            <person name="Zheng Z."/>
        </authorList>
    </citation>
    <scope>NUCLEOTIDE SEQUENCE</scope>
    <source>
        <strain evidence="5">ZZ-2019</strain>
        <tissue evidence="5">Adductor muscle</tissue>
    </source>
</reference>
<dbReference type="PANTHER" id="PTHR12231">
    <property type="entry name" value="CTX-RELATED TYPE I TRANSMEMBRANE PROTEIN"/>
    <property type="match status" value="1"/>
</dbReference>
<evidence type="ECO:0000256" key="2">
    <source>
        <dbReference type="ARBA" id="ARBA00023157"/>
    </source>
</evidence>
<dbReference type="PROSITE" id="PS50835">
    <property type="entry name" value="IG_LIKE"/>
    <property type="match status" value="2"/>
</dbReference>
<evidence type="ECO:0000256" key="3">
    <source>
        <dbReference type="ARBA" id="ARBA00023319"/>
    </source>
</evidence>
<organism evidence="5 6">
    <name type="scientific">Pinctada imbricata</name>
    <name type="common">Atlantic pearl-oyster</name>
    <name type="synonym">Pinctada martensii</name>
    <dbReference type="NCBI Taxonomy" id="66713"/>
    <lineage>
        <taxon>Eukaryota</taxon>
        <taxon>Metazoa</taxon>
        <taxon>Spiralia</taxon>
        <taxon>Lophotrochozoa</taxon>
        <taxon>Mollusca</taxon>
        <taxon>Bivalvia</taxon>
        <taxon>Autobranchia</taxon>
        <taxon>Pteriomorphia</taxon>
        <taxon>Pterioida</taxon>
        <taxon>Pterioidea</taxon>
        <taxon>Pteriidae</taxon>
        <taxon>Pinctada</taxon>
    </lineage>
</organism>